<reference evidence="8 9" key="1">
    <citation type="submission" date="2016-01" db="EMBL/GenBank/DDBJ databases">
        <authorList>
            <person name="McClelland M."/>
            <person name="Jain A."/>
            <person name="Saraogi P."/>
            <person name="Mendelson R."/>
            <person name="Westerman R."/>
            <person name="SanMiguel P."/>
            <person name="Csonka L."/>
        </authorList>
    </citation>
    <scope>NUCLEOTIDE SEQUENCE [LARGE SCALE GENOMIC DNA]</scope>
    <source>
        <strain evidence="8 9">R-53146</strain>
    </source>
</reference>
<evidence type="ECO:0000256" key="5">
    <source>
        <dbReference type="ARBA" id="ARBA00023239"/>
    </source>
</evidence>
<dbReference type="InterPro" id="IPR003770">
    <property type="entry name" value="MLTG-like"/>
</dbReference>
<dbReference type="HAMAP" id="MF_02065">
    <property type="entry name" value="MltG"/>
    <property type="match status" value="1"/>
</dbReference>
<dbReference type="OrthoDB" id="9814591at2"/>
<proteinExistence type="inferred from homology"/>
<evidence type="ECO:0000256" key="3">
    <source>
        <dbReference type="ARBA" id="ARBA00022989"/>
    </source>
</evidence>
<dbReference type="EMBL" id="FCOR01000014">
    <property type="protein sequence ID" value="CVK17019.1"/>
    <property type="molecule type" value="Genomic_DNA"/>
</dbReference>
<keyword evidence="6 7" id="KW-0961">Cell wall biogenesis/degradation</keyword>
<comment type="subcellular location">
    <subcellularLocation>
        <location evidence="7">Cell membrane</location>
        <topology evidence="7">Single-pass membrane protein</topology>
    </subcellularLocation>
</comment>
<evidence type="ECO:0000256" key="1">
    <source>
        <dbReference type="ARBA" id="ARBA00022475"/>
    </source>
</evidence>
<name>A0A0X3APF6_9FLAO</name>
<accession>A0A0X3APF6</accession>
<dbReference type="STRING" id="1586267.GCA_001418685_01888"/>
<protein>
    <recommendedName>
        <fullName evidence="7">Endolytic murein transglycosylase</fullName>
        <ecNumber evidence="7">4.2.2.29</ecNumber>
    </recommendedName>
    <alternativeName>
        <fullName evidence="7">Peptidoglycan lytic transglycosylase</fullName>
    </alternativeName>
    <alternativeName>
        <fullName evidence="7">Peptidoglycan polymerization terminase</fullName>
    </alternativeName>
</protein>
<evidence type="ECO:0000313" key="8">
    <source>
        <dbReference type="EMBL" id="CVK17019.1"/>
    </source>
</evidence>
<dbReference type="GO" id="GO:0009252">
    <property type="term" value="P:peptidoglycan biosynthetic process"/>
    <property type="evidence" value="ECO:0007669"/>
    <property type="project" value="UniProtKB-UniRule"/>
</dbReference>
<dbReference type="Proteomes" id="UP000182761">
    <property type="component" value="Unassembled WGS sequence"/>
</dbReference>
<keyword evidence="2 7" id="KW-0812">Transmembrane</keyword>
<keyword evidence="9" id="KW-1185">Reference proteome</keyword>
<evidence type="ECO:0000256" key="2">
    <source>
        <dbReference type="ARBA" id="ARBA00022692"/>
    </source>
</evidence>
<dbReference type="PANTHER" id="PTHR30518:SF2">
    <property type="entry name" value="ENDOLYTIC MUREIN TRANSGLYCOSYLASE"/>
    <property type="match status" value="1"/>
</dbReference>
<dbReference type="PANTHER" id="PTHR30518">
    <property type="entry name" value="ENDOLYTIC MUREIN TRANSGLYCOSYLASE"/>
    <property type="match status" value="1"/>
</dbReference>
<dbReference type="RefSeq" id="WP_055426193.1">
    <property type="nucleotide sequence ID" value="NZ_FCOR01000014.1"/>
</dbReference>
<evidence type="ECO:0000313" key="9">
    <source>
        <dbReference type="Proteomes" id="UP000182761"/>
    </source>
</evidence>
<dbReference type="GO" id="GO:0071555">
    <property type="term" value="P:cell wall organization"/>
    <property type="evidence" value="ECO:0007669"/>
    <property type="project" value="UniProtKB-KW"/>
</dbReference>
<keyword evidence="5 7" id="KW-0456">Lyase</keyword>
<dbReference type="GO" id="GO:0005886">
    <property type="term" value="C:plasma membrane"/>
    <property type="evidence" value="ECO:0007669"/>
    <property type="project" value="UniProtKB-SubCell"/>
</dbReference>
<dbReference type="AlphaFoldDB" id="A0A0X3APF6"/>
<feature type="site" description="Important for catalytic activity" evidence="7">
    <location>
        <position position="214"/>
    </location>
</feature>
<evidence type="ECO:0000256" key="4">
    <source>
        <dbReference type="ARBA" id="ARBA00023136"/>
    </source>
</evidence>
<dbReference type="Pfam" id="PF02618">
    <property type="entry name" value="YceG"/>
    <property type="match status" value="1"/>
</dbReference>
<evidence type="ECO:0000256" key="6">
    <source>
        <dbReference type="ARBA" id="ARBA00023316"/>
    </source>
</evidence>
<dbReference type="GO" id="GO:0008932">
    <property type="term" value="F:lytic endotransglycosylase activity"/>
    <property type="evidence" value="ECO:0007669"/>
    <property type="project" value="UniProtKB-UniRule"/>
</dbReference>
<dbReference type="NCBIfam" id="TIGR00247">
    <property type="entry name" value="endolytic transglycosylase MltG"/>
    <property type="match status" value="1"/>
</dbReference>
<evidence type="ECO:0000256" key="7">
    <source>
        <dbReference type="HAMAP-Rule" id="MF_02065"/>
    </source>
</evidence>
<comment type="function">
    <text evidence="7">Functions as a peptidoglycan terminase that cleaves nascent peptidoglycan strands endolytically to terminate their elongation.</text>
</comment>
<keyword evidence="1 7" id="KW-1003">Cell membrane</keyword>
<sequence length="340" mass="39954">MRKIIIVIIILFLLFSLGLILLVVPYYKKNYSSNIIQEAHICIPTQADYYQVKKLIAPYLKDSQSFDKVAYSEKYPEKIKAGRYKLNLGENNRDLIRRLLLGKQDEVHLRIKSYDDIYELASDLGKNLEDDSLKFINYFKKQASLKGYKDVEELKIYFTPETYYMDWNTSPEKLFSRFERIHNRFWNEKRRAEADQLGLSVLEVYTLASIIQREYVIKDELPIIAGLYLNRLKKDMKLQSDPTVQYAERKIYGFKIQVKRVKNVSIDSPYNTYKNKGLPPLPICIPNDFVVDAVLNPAKTDYLYMCAIKNTGRHAFTSNPVEHMKNARAYIDWLNSHKIK</sequence>
<keyword evidence="4 7" id="KW-0472">Membrane</keyword>
<keyword evidence="3 7" id="KW-1133">Transmembrane helix</keyword>
<gene>
    <name evidence="7" type="primary">mltG</name>
    <name evidence="8" type="ORF">Ga0061079_11434</name>
</gene>
<dbReference type="Gene3D" id="3.30.160.60">
    <property type="entry name" value="Classic Zinc Finger"/>
    <property type="match status" value="1"/>
</dbReference>
<dbReference type="EC" id="4.2.2.29" evidence="7"/>
<comment type="catalytic activity">
    <reaction evidence="7">
        <text>a peptidoglycan chain = a peptidoglycan chain with N-acetyl-1,6-anhydromuramyl-[peptide] at the reducing end + a peptidoglycan chain with N-acetylglucosamine at the non-reducing end.</text>
        <dbReference type="EC" id="4.2.2.29"/>
    </reaction>
</comment>
<organism evidence="8 9">
    <name type="scientific">Apibacter mensalis</name>
    <dbReference type="NCBI Taxonomy" id="1586267"/>
    <lineage>
        <taxon>Bacteria</taxon>
        <taxon>Pseudomonadati</taxon>
        <taxon>Bacteroidota</taxon>
        <taxon>Flavobacteriia</taxon>
        <taxon>Flavobacteriales</taxon>
        <taxon>Weeksellaceae</taxon>
        <taxon>Apibacter</taxon>
    </lineage>
</organism>
<feature type="transmembrane region" description="Helical" evidence="7">
    <location>
        <begin position="5"/>
        <end position="27"/>
    </location>
</feature>
<comment type="similarity">
    <text evidence="7">Belongs to the transglycosylase MltG family.</text>
</comment>